<feature type="compositionally biased region" description="Pro residues" evidence="6">
    <location>
        <begin position="1664"/>
        <end position="1673"/>
    </location>
</feature>
<sequence>MSARPMALSVGAPLTHTDDDPPDACAALLLAAARHPDSAVITVTAAGHPDRVAYPELLRRARHLLGGLRARGCRPGDAVVLHGLALPDFFPALWACLLGGLTPAVIAEPMPEDPPPAAVERFAHLLGLLGGPLVLTGPDAVTRLRALTGEDGTVVGVGECAAAEPADPHRPDQDDVALLMLSSGSTGPPKAVRLTHRGLAEFAAATRRVFDVRPEHTSVNWMPLDHSGALLIYHVLEVFVGATNVHAPTDLVLGDPLLWLDLLAEYRAQHSWAPNFAYQLIADALDGVPVDGDRTWDLTPVRTLLNGGEQVTVAVVSRFLDATRRFGIRDDCVRPAWGMAETTTAITLGRYTPAAVHRVLKSSMRGELVWPGEDTPDRDCVTLVAVGPPAPGAELRVVDEHGEVLPEGRIGRLQVRSCRVTPGYLGDEDGTRALFPDHERTGRAWLDSGDLAFIADGEVVITGRAKEVIVLNGHNYFCHEIEDVAAGVTGVVTGWVGACGVPDDRTGSERLHVFVGTDEPGPGRLVAEVRAALFERLRLTGEVVVVPRRDFPRTPSGKVRRTALRDLARTEPPVSDEGLVARVAAAFGSVLGREVDADTPFYELGLTSVTLMRARAVLSRELDREIEQTALFRHPTVAALAAHLAGRPVAAPATGGAAAASGRIAIIGMALRFPGARTPEEYWGNLRDGVDSVRRFTREEVAAAGVPARIAHAATFQPVAGALEDVAGFDPAFFGISPREAELTDPAHRLFLQCCYEALEQSGYAAPGQRVGVFAGDGMNLYGHQDSPGGTGAEDGTTALQRTIGGEPDFLASRVAYRLGLTGPAVGVRTACSTSLVAVHLAARAVLSGDADMAVAGAAAVRLPQEAGYRHHPGSILSPTGRCRAFDAAADGTVGGNGVAAVVLKPLEAALADGDTVHAVILGSAINNDGTSKVGFTAPSVSGQVAVIREALRRAGAPAATVSYVEAHGTGTAVGDPVEFDALCEAFAGAPPGSCAVGSVKPNIGHLDSCAGMAGLLKVVLMLRHRELVPTVHLRTPNPALRLADSPFTLATERREWTVEGRPRRAGVTALGVGGTNAHVVLEEPPRVPEREPSREAVLVPVSAPDHESLTVLAGRLAEHLRAHPGLSPVDVATTLALGRRHFPHRMAVAGRSAAELADALDRVRAPADALGPLVFAFSGQDGVRTGMATELYEAFPVVRRVLDECERVRPGLLAQLCGGEVRETQPVLFAFQAALVELWRSLGVTPALVAGHSQGEYAAMYAAGALSLVDGVRLTAARGEAMAATEPGSMLVVNADGVVAAELAAGSGTEIAAVNGAGVHVLSGPPDPVAVAAGLARRRRIACVRLDVDTAFHSRLVEPALEKLARHAASVEWRPLRVPMVSGLDGHVLPAGHVVDGDYLCRHARGAVRFDLVLSAVAGRDVLEVGPGAALSRLARRAGGRWLSTLPGNRDLPVAFLHTVGETYRRGQKIEWSAMTTSGRRIPLPGHPFGTNGAAPAAGRLPRVRALTARTLGMATEEVDPDRTFVELGGDSLSLMNLTRDLDEQFGVRVPIRALFGDADTPRKLADLLGPGPAAEPVAANGSQPPPATGAPAAEPEPEPVDRSEPPPAIEAPAAEPEPVTGGAAAADLRALVERQLAVAEQMVDRVTALMSEQLAALSPHPATTPAPPRQTAPPATAPAARPAPPPSAAPPPHTRRPGPAAPGRAAASTRRPNTADFSLYFFGDYPDEQQTDKYALITAAARFADQRGFHALWLPERHFHSFGALFPNPSVLAAALAAQTERIRLHAGSVVLPLHHPVRVAEEWSVVDNLSGGRAGLCVASGWHATDFALAPDNFGRHRDLMYTHLDTVRRLWAGEAVEATSGSGEPVEVRAHPRPVQAMPPMFVAVVGNPDSYRRAAAENLGVVTNLMSQSVDDLAANVALYRRTRAEHGLDPDAGRVVVLVHTYLGADLDRVRTAAFAPFCAYLRSSLSLFDQVTTSLGVDIDLAATPEDDVEFLLGQAYQRYCESRALIGTVDSCAGVVADLIAAGADEIACFVDFGVDKDSVLAALPALDTLRAAFLPGQRPLTAAQRRIWFLDRLYPHQRIYHEPKAIRLTGPLDAAALQQALRRVVDRQPALRTVFREDGGEPRHVVLPHATVDCPLVELPGSAEEEALRDALHTTGRAVFDLAEGPLIAARLVRLAADHHLLFLSAHHIVFDSASTAVLVRDLAAYYRPGGDLPALPPLDPREDAATPEDVEYWRARLDGAPELRLPADHPRPATRSGDGAALTRELDGTLVDRLAALTQASGSTLFMAVLGGVAAVLGRFADQDDVVLGTAVDNRPRDAADHVGLFLDTVPLRVDLSGDPAFTELTHRVRETTIDAYDHRVPFDDLVGILNPVRDPGRNPLFTVMIEYENESTVDFTPEVAATILDVPADRAPFDLSLYLTRHAHGLRISVEYDTDLFTADTVHGLLTHLETTLRRAVDDPAAPLSALTAATGAEQARLAAWQGEPLPAPPCLHHLVEQQTDRGPDATALIEGDRELTFRELDERANRLANWLAAQGIGRGDLVAVRLDRGPDLIAALLAVLKSGAAYLPLDPSLPQARVDLVMADSAAALLLTGQGLPADADLGPATRPSVQLDADDIAYCIYTSGSSGRPKGVLVPHRGPANVVRWQLRHHPPLRTLQWTSPAFDVSVQEIVGTLAAGACLVLVDDATRQDPAALAAVARTHRVERLFMPYTPLRYLLETRPNLPDLRAVISAGEPMVLSQGVRRFFAEHPDCLLYNQYGPTEGSIIVTSHRVDPARDTTPPVGAPIDGVTVDVLGRGGEPVPVGAVGEITIGGLAVAAGYLGRDDETAAVFVDGRYRTGDLGRWRADGTVEFLGRRDDQVKVRGFRVEPGETQRVLADLPGVRNAAVVTRSGPSGEPELVAYVVLDAGRTPDSLAPRLGALLPHYLVPHHWVAMDRLPVSPNGKLDRRRLPDPGTADQAGAAPDTATERALHELWCAELGRDAVPADRSFFALGGHSLSAVRLLNRVGERFGAAPSMTEFFREPTIRALALRLDTAAVVDTAPLVTVQRRLWRRHHQRVNPAVYNVAHRVDLTGDLDEAALRLAVEALVHRHAALRTRVAEHDGTLVQEVLAPTPVPLPADDLDEPEADRWCADLAAAPFALEAAPLHRFRLGRLGGNRWVLAVVLHHMVCDGVSLGILWEELAELYAAARQGRDPDLPPAVPHTGYARWEHTGPSPERRAELVRYWRTALSDVDIVSSLPVDRQRSPAVSGRGALHESVLPREIVAGVEAVAAERGATPYAVLATAFATWLAGVCGTEAVVLATSSANRAGPEHERVVGMVGDAVLVRVRPGPDALEEFSAALFGGLDHQDLPLEEVVAAVAPDHVDRQFPTVLFTVVTTPPPRLALPGVESRTTGLVVPGVARTELYVRIAEDRIYWEYSTDLFTEATVVGWDADLHAVLAGLVTPL</sequence>
<dbReference type="InterPro" id="IPR020841">
    <property type="entry name" value="PKS_Beta-ketoAc_synthase_dom"/>
</dbReference>
<keyword evidence="4" id="KW-0808">Transferase</keyword>
<dbReference type="Pfam" id="PF00296">
    <property type="entry name" value="Bac_luciferase"/>
    <property type="match status" value="1"/>
</dbReference>
<dbReference type="SMART" id="SM01294">
    <property type="entry name" value="PKS_PP_betabranch"/>
    <property type="match status" value="1"/>
</dbReference>
<dbReference type="Pfam" id="PF22621">
    <property type="entry name" value="CurL-like_PKS_C"/>
    <property type="match status" value="1"/>
</dbReference>
<dbReference type="SMART" id="SM00827">
    <property type="entry name" value="PKS_AT"/>
    <property type="match status" value="1"/>
</dbReference>
<evidence type="ECO:0000256" key="6">
    <source>
        <dbReference type="SAM" id="MobiDB-lite"/>
    </source>
</evidence>
<dbReference type="InterPro" id="IPR042099">
    <property type="entry name" value="ANL_N_sf"/>
</dbReference>
<dbReference type="InterPro" id="IPR024011">
    <property type="entry name" value="Biosynth_lucif-like_mOase_dom"/>
</dbReference>
<dbReference type="PANTHER" id="PTHR45527">
    <property type="entry name" value="NONRIBOSOMAL PEPTIDE SYNTHETASE"/>
    <property type="match status" value="1"/>
</dbReference>
<dbReference type="Pfam" id="PF00501">
    <property type="entry name" value="AMP-binding"/>
    <property type="match status" value="2"/>
</dbReference>
<dbReference type="CDD" id="cd00833">
    <property type="entry name" value="PKS"/>
    <property type="match status" value="1"/>
</dbReference>
<dbReference type="PROSITE" id="PS00455">
    <property type="entry name" value="AMP_BINDING"/>
    <property type="match status" value="1"/>
</dbReference>
<feature type="domain" description="Carrier" evidence="7">
    <location>
        <begin position="574"/>
        <end position="648"/>
    </location>
</feature>
<dbReference type="InterPro" id="IPR001227">
    <property type="entry name" value="Ac_transferase_dom_sf"/>
</dbReference>
<dbReference type="InterPro" id="IPR016035">
    <property type="entry name" value="Acyl_Trfase/lysoPLipase"/>
</dbReference>
<dbReference type="InterPro" id="IPR001242">
    <property type="entry name" value="Condensation_dom"/>
</dbReference>
<dbReference type="NCBIfam" id="TIGR01733">
    <property type="entry name" value="AA-adenyl-dom"/>
    <property type="match status" value="1"/>
</dbReference>
<dbReference type="SUPFAM" id="SSF56801">
    <property type="entry name" value="Acetyl-CoA synthetase-like"/>
    <property type="match status" value="2"/>
</dbReference>
<feature type="compositionally biased region" description="Low complexity" evidence="6">
    <location>
        <begin position="1612"/>
        <end position="1623"/>
    </location>
</feature>
<dbReference type="InterPro" id="IPR014030">
    <property type="entry name" value="Ketoacyl_synth_N"/>
</dbReference>
<feature type="domain" description="Carrier" evidence="7">
    <location>
        <begin position="1499"/>
        <end position="1574"/>
    </location>
</feature>
<dbReference type="Pfam" id="PF00550">
    <property type="entry name" value="PP-binding"/>
    <property type="match status" value="3"/>
</dbReference>
<evidence type="ECO:0000259" key="7">
    <source>
        <dbReference type="PROSITE" id="PS50075"/>
    </source>
</evidence>
<keyword evidence="2" id="KW-0596">Phosphopantetheine</keyword>
<dbReference type="PROSITE" id="PS00012">
    <property type="entry name" value="PHOSPHOPANTETHEINE"/>
    <property type="match status" value="2"/>
</dbReference>
<evidence type="ECO:0000313" key="10">
    <source>
        <dbReference type="Proteomes" id="UP001595859"/>
    </source>
</evidence>
<comment type="caution">
    <text evidence="9">The sequence shown here is derived from an EMBL/GenBank/DDBJ whole genome shotgun (WGS) entry which is preliminary data.</text>
</comment>
<comment type="cofactor">
    <cofactor evidence="1">
        <name>pantetheine 4'-phosphate</name>
        <dbReference type="ChEBI" id="CHEBI:47942"/>
    </cofactor>
</comment>
<dbReference type="SUPFAM" id="SSF55048">
    <property type="entry name" value="Probable ACP-binding domain of malonyl-CoA ACP transacylase"/>
    <property type="match status" value="1"/>
</dbReference>
<evidence type="ECO:0000256" key="3">
    <source>
        <dbReference type="ARBA" id="ARBA00022553"/>
    </source>
</evidence>
<dbReference type="SUPFAM" id="SSF53901">
    <property type="entry name" value="Thiolase-like"/>
    <property type="match status" value="1"/>
</dbReference>
<feature type="region of interest" description="Disordered" evidence="6">
    <location>
        <begin position="1660"/>
        <end position="1712"/>
    </location>
</feature>
<dbReference type="Gene3D" id="3.40.47.10">
    <property type="match status" value="1"/>
</dbReference>
<comment type="similarity">
    <text evidence="5">In the C-terminal section; belongs to the NRP synthetase family.</text>
</comment>
<dbReference type="InterPro" id="IPR010071">
    <property type="entry name" value="AA_adenyl_dom"/>
</dbReference>
<dbReference type="SUPFAM" id="SSF51679">
    <property type="entry name" value="Bacterial luciferase-like"/>
    <property type="match status" value="1"/>
</dbReference>
<gene>
    <name evidence="9" type="ORF">ACFPCV_30885</name>
</gene>
<dbReference type="NCBIfam" id="TIGR04020">
    <property type="entry name" value="seco_metab_LLM"/>
    <property type="match status" value="1"/>
</dbReference>
<evidence type="ECO:0000256" key="2">
    <source>
        <dbReference type="ARBA" id="ARBA00022450"/>
    </source>
</evidence>
<dbReference type="InterPro" id="IPR036736">
    <property type="entry name" value="ACP-like_sf"/>
</dbReference>
<feature type="domain" description="Ketosynthase family 3 (KS3)" evidence="8">
    <location>
        <begin position="661"/>
        <end position="1084"/>
    </location>
</feature>
<dbReference type="EMBL" id="JBHSIS010000020">
    <property type="protein sequence ID" value="MFC4857928.1"/>
    <property type="molecule type" value="Genomic_DNA"/>
</dbReference>
<dbReference type="Gene3D" id="3.30.300.30">
    <property type="match status" value="2"/>
</dbReference>
<accession>A0ABV9SB18</accession>
<feature type="region of interest" description="Disordered" evidence="6">
    <location>
        <begin position="1567"/>
        <end position="1623"/>
    </location>
</feature>
<keyword evidence="3" id="KW-0597">Phosphoprotein</keyword>
<dbReference type="PROSITE" id="PS52004">
    <property type="entry name" value="KS3_2"/>
    <property type="match status" value="1"/>
</dbReference>
<dbReference type="Pfam" id="PF00698">
    <property type="entry name" value="Acyl_transf_1"/>
    <property type="match status" value="1"/>
</dbReference>
<dbReference type="Gene3D" id="3.20.20.30">
    <property type="entry name" value="Luciferase-like domain"/>
    <property type="match status" value="1"/>
</dbReference>
<evidence type="ECO:0000256" key="4">
    <source>
        <dbReference type="ARBA" id="ARBA00022679"/>
    </source>
</evidence>
<feature type="region of interest" description="Disordered" evidence="6">
    <location>
        <begin position="2955"/>
        <end position="2977"/>
    </location>
</feature>
<dbReference type="InterPro" id="IPR011251">
    <property type="entry name" value="Luciferase-like_dom"/>
</dbReference>
<dbReference type="Gene3D" id="3.30.70.3290">
    <property type="match status" value="1"/>
</dbReference>
<dbReference type="InterPro" id="IPR045851">
    <property type="entry name" value="AMP-bd_C_sf"/>
</dbReference>
<dbReference type="Gene3D" id="3.30.559.30">
    <property type="entry name" value="Nonribosomal peptide synthetase, condensation domain"/>
    <property type="match status" value="2"/>
</dbReference>
<dbReference type="SUPFAM" id="SSF47336">
    <property type="entry name" value="ACP-like"/>
    <property type="match status" value="3"/>
</dbReference>
<proteinExistence type="inferred from homology"/>
<dbReference type="Gene3D" id="3.40.50.12780">
    <property type="entry name" value="N-terminal domain of ligase-like"/>
    <property type="match status" value="2"/>
</dbReference>
<dbReference type="CDD" id="cd19531">
    <property type="entry name" value="LCL_NRPS-like"/>
    <property type="match status" value="1"/>
</dbReference>
<dbReference type="PROSITE" id="PS50075">
    <property type="entry name" value="CARRIER"/>
    <property type="match status" value="3"/>
</dbReference>
<dbReference type="SMART" id="SM00823">
    <property type="entry name" value="PKS_PP"/>
    <property type="match status" value="3"/>
</dbReference>
<evidence type="ECO:0000259" key="8">
    <source>
        <dbReference type="PROSITE" id="PS52004"/>
    </source>
</evidence>
<dbReference type="RefSeq" id="WP_378059997.1">
    <property type="nucleotide sequence ID" value="NZ_JBHSIS010000020.1"/>
</dbReference>
<dbReference type="InterPro" id="IPR016039">
    <property type="entry name" value="Thiolase-like"/>
</dbReference>
<dbReference type="Proteomes" id="UP001595859">
    <property type="component" value="Unassembled WGS sequence"/>
</dbReference>
<evidence type="ECO:0000313" key="9">
    <source>
        <dbReference type="EMBL" id="MFC4857928.1"/>
    </source>
</evidence>
<dbReference type="Pfam" id="PF00109">
    <property type="entry name" value="ketoacyl-synt"/>
    <property type="match status" value="1"/>
</dbReference>
<dbReference type="Gene3D" id="3.30.559.10">
    <property type="entry name" value="Chloramphenicol acetyltransferase-like domain"/>
    <property type="match status" value="2"/>
</dbReference>
<protein>
    <submittedName>
        <fullName evidence="9">MupA/Atu3671 family FMN-dependent luciferase-like monooxygenase</fullName>
    </submittedName>
</protein>
<dbReference type="InterPro" id="IPR009081">
    <property type="entry name" value="PP-bd_ACP"/>
</dbReference>
<dbReference type="InterPro" id="IPR016036">
    <property type="entry name" value="Malonyl_transacylase_ACP-bd"/>
</dbReference>
<feature type="compositionally biased region" description="Pro residues" evidence="6">
    <location>
        <begin position="1683"/>
        <end position="1694"/>
    </location>
</feature>
<dbReference type="InterPro" id="IPR000873">
    <property type="entry name" value="AMP-dep_synth/lig_dom"/>
</dbReference>
<keyword evidence="10" id="KW-1185">Reference proteome</keyword>
<feature type="domain" description="Carrier" evidence="7">
    <location>
        <begin position="2975"/>
        <end position="3050"/>
    </location>
</feature>
<reference evidence="10" key="1">
    <citation type="journal article" date="2019" name="Int. J. Syst. Evol. Microbiol.">
        <title>The Global Catalogue of Microorganisms (GCM) 10K type strain sequencing project: providing services to taxonomists for standard genome sequencing and annotation.</title>
        <authorList>
            <consortium name="The Broad Institute Genomics Platform"/>
            <consortium name="The Broad Institute Genome Sequencing Center for Infectious Disease"/>
            <person name="Wu L."/>
            <person name="Ma J."/>
        </authorList>
    </citation>
    <scope>NUCLEOTIDE SEQUENCE [LARGE SCALE GENOMIC DNA]</scope>
    <source>
        <strain evidence="10">ZS-22-S1</strain>
    </source>
</reference>
<dbReference type="InterPro" id="IPR014043">
    <property type="entry name" value="Acyl_transferase_dom"/>
</dbReference>
<dbReference type="Pfam" id="PF00668">
    <property type="entry name" value="Condensation"/>
    <property type="match status" value="2"/>
</dbReference>
<dbReference type="InterPro" id="IPR020806">
    <property type="entry name" value="PKS_PP-bd"/>
</dbReference>
<evidence type="ECO:0000256" key="1">
    <source>
        <dbReference type="ARBA" id="ARBA00001957"/>
    </source>
</evidence>
<dbReference type="InterPro" id="IPR023213">
    <property type="entry name" value="CAT-like_dom_sf"/>
</dbReference>
<dbReference type="Pfam" id="PF02801">
    <property type="entry name" value="Ketoacyl-synt_C"/>
    <property type="match status" value="1"/>
</dbReference>
<name>A0ABV9SB18_9PSEU</name>
<dbReference type="InterPro" id="IPR006162">
    <property type="entry name" value="Ppantetheine_attach_site"/>
</dbReference>
<dbReference type="SMART" id="SM00825">
    <property type="entry name" value="PKS_KS"/>
    <property type="match status" value="1"/>
</dbReference>
<dbReference type="SUPFAM" id="SSF52777">
    <property type="entry name" value="CoA-dependent acyltransferases"/>
    <property type="match status" value="4"/>
</dbReference>
<dbReference type="InterPro" id="IPR014031">
    <property type="entry name" value="Ketoacyl_synth_C"/>
</dbReference>
<dbReference type="InterPro" id="IPR025110">
    <property type="entry name" value="AMP-bd_C"/>
</dbReference>
<dbReference type="Pfam" id="PF13193">
    <property type="entry name" value="AMP-binding_C"/>
    <property type="match status" value="1"/>
</dbReference>
<dbReference type="Gene3D" id="1.10.1200.10">
    <property type="entry name" value="ACP-like"/>
    <property type="match status" value="3"/>
</dbReference>
<evidence type="ECO:0000256" key="5">
    <source>
        <dbReference type="ARBA" id="ARBA00029443"/>
    </source>
</evidence>
<organism evidence="9 10">
    <name type="scientific">Actinophytocola glycyrrhizae</name>
    <dbReference type="NCBI Taxonomy" id="2044873"/>
    <lineage>
        <taxon>Bacteria</taxon>
        <taxon>Bacillati</taxon>
        <taxon>Actinomycetota</taxon>
        <taxon>Actinomycetes</taxon>
        <taxon>Pseudonocardiales</taxon>
        <taxon>Pseudonocardiaceae</taxon>
    </lineage>
</organism>
<dbReference type="SUPFAM" id="SSF52151">
    <property type="entry name" value="FabD/lysophospholipase-like"/>
    <property type="match status" value="1"/>
</dbReference>
<dbReference type="InterPro" id="IPR020845">
    <property type="entry name" value="AMP-binding_CS"/>
</dbReference>
<dbReference type="Gene3D" id="3.40.366.10">
    <property type="entry name" value="Malonyl-Coenzyme A Acyl Carrier Protein, domain 2"/>
    <property type="match status" value="1"/>
</dbReference>
<dbReference type="CDD" id="cd05930">
    <property type="entry name" value="A_NRPS"/>
    <property type="match status" value="1"/>
</dbReference>
<feature type="compositionally biased region" description="Low complexity" evidence="6">
    <location>
        <begin position="1699"/>
        <end position="1712"/>
    </location>
</feature>
<dbReference type="PANTHER" id="PTHR45527:SF1">
    <property type="entry name" value="FATTY ACID SYNTHASE"/>
    <property type="match status" value="1"/>
</dbReference>
<dbReference type="InterPro" id="IPR036661">
    <property type="entry name" value="Luciferase-like_sf"/>
</dbReference>